<dbReference type="HOGENOM" id="CLU_045011_0_2_0"/>
<dbReference type="NCBIfam" id="TIGR01509">
    <property type="entry name" value="HAD-SF-IA-v3"/>
    <property type="match status" value="1"/>
</dbReference>
<dbReference type="InterPro" id="IPR044999">
    <property type="entry name" value="CbbY-like"/>
</dbReference>
<dbReference type="InParanoid" id="Q0EXS0"/>
<proteinExistence type="predicted"/>
<keyword evidence="2" id="KW-1185">Reference proteome</keyword>
<dbReference type="PANTHER" id="PTHR42896">
    <property type="entry name" value="XYLULOSE-1,5-BISPHOSPHATE (XUBP) PHOSPHATASE"/>
    <property type="match status" value="1"/>
</dbReference>
<dbReference type="Pfam" id="PF00702">
    <property type="entry name" value="Hydrolase"/>
    <property type="match status" value="1"/>
</dbReference>
<gene>
    <name evidence="1" type="ORF">SPV1_00842</name>
</gene>
<dbReference type="GO" id="GO:0016787">
    <property type="term" value="F:hydrolase activity"/>
    <property type="evidence" value="ECO:0007669"/>
    <property type="project" value="InterPro"/>
</dbReference>
<dbReference type="EMBL" id="AATS01000012">
    <property type="protein sequence ID" value="EAU54132.1"/>
    <property type="molecule type" value="Genomic_DNA"/>
</dbReference>
<accession>Q0EXS0</accession>
<comment type="caution">
    <text evidence="1">The sequence shown here is derived from an EMBL/GenBank/DDBJ whole genome shotgun (WGS) entry which is preliminary data.</text>
</comment>
<dbReference type="SFLD" id="SFLDG01129">
    <property type="entry name" value="C1.5:_HAD__Beta-PGM__Phosphata"/>
    <property type="match status" value="1"/>
</dbReference>
<evidence type="ECO:0000313" key="2">
    <source>
        <dbReference type="Proteomes" id="UP000005297"/>
    </source>
</evidence>
<name>Q0EXS0_9PROT</name>
<dbReference type="STRING" id="314344.AL013_00945"/>
<organism evidence="1 2">
    <name type="scientific">Mariprofundus ferrooxydans PV-1</name>
    <dbReference type="NCBI Taxonomy" id="314345"/>
    <lineage>
        <taxon>Bacteria</taxon>
        <taxon>Pseudomonadati</taxon>
        <taxon>Pseudomonadota</taxon>
        <taxon>Candidatius Mariprofundia</taxon>
        <taxon>Mariprofundales</taxon>
        <taxon>Mariprofundaceae</taxon>
        <taxon>Mariprofundus</taxon>
    </lineage>
</organism>
<dbReference type="SUPFAM" id="SSF56784">
    <property type="entry name" value="HAD-like"/>
    <property type="match status" value="1"/>
</dbReference>
<dbReference type="InterPro" id="IPR023198">
    <property type="entry name" value="PGP-like_dom2"/>
</dbReference>
<dbReference type="InterPro" id="IPR023214">
    <property type="entry name" value="HAD_sf"/>
</dbReference>
<dbReference type="InterPro" id="IPR006439">
    <property type="entry name" value="HAD-SF_hydro_IA"/>
</dbReference>
<dbReference type="Gene3D" id="1.10.150.240">
    <property type="entry name" value="Putative phosphatase, domain 2"/>
    <property type="match status" value="1"/>
</dbReference>
<reference evidence="1 2" key="1">
    <citation type="submission" date="2006-09" db="EMBL/GenBank/DDBJ databases">
        <authorList>
            <person name="Emerson D."/>
            <person name="Ferriera S."/>
            <person name="Johnson J."/>
            <person name="Kravitz S."/>
            <person name="Halpern A."/>
            <person name="Remington K."/>
            <person name="Beeson K."/>
            <person name="Tran B."/>
            <person name="Rogers Y.-H."/>
            <person name="Friedman R."/>
            <person name="Venter J.C."/>
        </authorList>
    </citation>
    <scope>NUCLEOTIDE SEQUENCE [LARGE SCALE GENOMIC DNA]</scope>
    <source>
        <strain evidence="1 2">PV-1</strain>
    </source>
</reference>
<sequence length="252" mass="27429">MMPELKCILWDVDGTLADTERDGHRVAFNMAFDEAGHAREWDVPTYGELLKVTGGKERIRYDIERGGMGDMPDDQIASLHARKTAHYQELIAEGRIPLRAGVRRLLEEAWQAGITLGVATTTTPSALDALIEHSLGREWFDRFAVLAAGDIVPAKKPAPDIYTYAMEQLGVDAGNTLALEDSGNGWKSAQAAGLHCVVTVNDYTRAQDFDGADLVVSEFGEPGSAIEVLANPHGLADLEYVKLAHLQALMQA</sequence>
<protein>
    <submittedName>
        <fullName evidence="1">Uncharacterized protein</fullName>
    </submittedName>
</protein>
<dbReference type="PANTHER" id="PTHR42896:SF2">
    <property type="entry name" value="CBBY-LIKE PROTEIN"/>
    <property type="match status" value="1"/>
</dbReference>
<dbReference type="AlphaFoldDB" id="Q0EXS0"/>
<dbReference type="eggNOG" id="COG0637">
    <property type="taxonomic scope" value="Bacteria"/>
</dbReference>
<dbReference type="SFLD" id="SFLDS00003">
    <property type="entry name" value="Haloacid_Dehalogenase"/>
    <property type="match status" value="1"/>
</dbReference>
<evidence type="ECO:0000313" key="1">
    <source>
        <dbReference type="EMBL" id="EAU54132.1"/>
    </source>
</evidence>
<dbReference type="Proteomes" id="UP000005297">
    <property type="component" value="Unassembled WGS sequence"/>
</dbReference>
<dbReference type="InterPro" id="IPR036412">
    <property type="entry name" value="HAD-like_sf"/>
</dbReference>
<dbReference type="Gene3D" id="3.40.50.1000">
    <property type="entry name" value="HAD superfamily/HAD-like"/>
    <property type="match status" value="1"/>
</dbReference>